<keyword evidence="4" id="KW-0067">ATP-binding</keyword>
<dbReference type="InterPro" id="IPR011527">
    <property type="entry name" value="ABC1_TM_dom"/>
</dbReference>
<organism evidence="9 10">
    <name type="scientific">Tenebrio molitor</name>
    <name type="common">Yellow mealworm beetle</name>
    <dbReference type="NCBI Taxonomy" id="7067"/>
    <lineage>
        <taxon>Eukaryota</taxon>
        <taxon>Metazoa</taxon>
        <taxon>Ecdysozoa</taxon>
        <taxon>Arthropoda</taxon>
        <taxon>Hexapoda</taxon>
        <taxon>Insecta</taxon>
        <taxon>Pterygota</taxon>
        <taxon>Neoptera</taxon>
        <taxon>Endopterygota</taxon>
        <taxon>Coleoptera</taxon>
        <taxon>Polyphaga</taxon>
        <taxon>Cucujiformia</taxon>
        <taxon>Tenebrionidae</taxon>
        <taxon>Tenebrio</taxon>
    </lineage>
</organism>
<feature type="transmembrane region" description="Helical" evidence="7">
    <location>
        <begin position="232"/>
        <end position="249"/>
    </location>
</feature>
<dbReference type="EMBL" id="JABDTM020000996">
    <property type="protein sequence ID" value="KAH0822575.1"/>
    <property type="molecule type" value="Genomic_DNA"/>
</dbReference>
<dbReference type="GO" id="GO:0005524">
    <property type="term" value="F:ATP binding"/>
    <property type="evidence" value="ECO:0007669"/>
    <property type="project" value="UniProtKB-KW"/>
</dbReference>
<proteinExistence type="predicted"/>
<dbReference type="AlphaFoldDB" id="A0A8J6LHN1"/>
<dbReference type="PANTHER" id="PTHR24223">
    <property type="entry name" value="ATP-BINDING CASSETTE SUB-FAMILY C"/>
    <property type="match status" value="1"/>
</dbReference>
<protein>
    <recommendedName>
        <fullName evidence="8">ABC transmembrane type-1 domain-containing protein</fullName>
    </recommendedName>
</protein>
<evidence type="ECO:0000313" key="10">
    <source>
        <dbReference type="Proteomes" id="UP000719412"/>
    </source>
</evidence>
<dbReference type="PANTHER" id="PTHR24223:SF448">
    <property type="entry name" value="FI20146P1-RELATED"/>
    <property type="match status" value="1"/>
</dbReference>
<evidence type="ECO:0000256" key="6">
    <source>
        <dbReference type="ARBA" id="ARBA00023136"/>
    </source>
</evidence>
<comment type="caution">
    <text evidence="9">The sequence shown here is derived from an EMBL/GenBank/DDBJ whole genome shotgun (WGS) entry which is preliminary data.</text>
</comment>
<evidence type="ECO:0000313" key="9">
    <source>
        <dbReference type="EMBL" id="KAH0822575.1"/>
    </source>
</evidence>
<dbReference type="SUPFAM" id="SSF90123">
    <property type="entry name" value="ABC transporter transmembrane region"/>
    <property type="match status" value="1"/>
</dbReference>
<keyword evidence="6 7" id="KW-0472">Membrane</keyword>
<dbReference type="Pfam" id="PF00664">
    <property type="entry name" value="ABC_membrane"/>
    <property type="match status" value="1"/>
</dbReference>
<reference evidence="9" key="1">
    <citation type="journal article" date="2020" name="J Insects Food Feed">
        <title>The yellow mealworm (Tenebrio molitor) genome: a resource for the emerging insects as food and feed industry.</title>
        <authorList>
            <person name="Eriksson T."/>
            <person name="Andere A."/>
            <person name="Kelstrup H."/>
            <person name="Emery V."/>
            <person name="Picard C."/>
        </authorList>
    </citation>
    <scope>NUCLEOTIDE SEQUENCE</scope>
    <source>
        <strain evidence="9">Stoneville</strain>
        <tissue evidence="9">Whole head</tissue>
    </source>
</reference>
<evidence type="ECO:0000256" key="4">
    <source>
        <dbReference type="ARBA" id="ARBA00022840"/>
    </source>
</evidence>
<feature type="domain" description="ABC transmembrane type-1" evidence="8">
    <location>
        <begin position="76"/>
        <end position="271"/>
    </location>
</feature>
<dbReference type="PROSITE" id="PS50929">
    <property type="entry name" value="ABC_TM1F"/>
    <property type="match status" value="1"/>
</dbReference>
<evidence type="ECO:0000256" key="1">
    <source>
        <dbReference type="ARBA" id="ARBA00022448"/>
    </source>
</evidence>
<evidence type="ECO:0000256" key="3">
    <source>
        <dbReference type="ARBA" id="ARBA00022741"/>
    </source>
</evidence>
<evidence type="ECO:0000256" key="2">
    <source>
        <dbReference type="ARBA" id="ARBA00022692"/>
    </source>
</evidence>
<feature type="transmembrane region" description="Helical" evidence="7">
    <location>
        <begin position="72"/>
        <end position="96"/>
    </location>
</feature>
<sequence length="271" mass="31107">MEKGKIAMMGSYDELHQKDLAFRTLLGDVAIKPDTTDHAKTKPKAISTYNGNILVEKEDTQRKMGSWALYAFYFRLGGLFTMLGTVFTFLLMGVMWSSADFYLAYWVTQEKDYSAQYNHTNVVFRDIRNKTIYTYLGIVVVGTITHLVNIWQLIRLFTSSSTKLHQLCFSNIINATVGFFHKNTPGIILNRFLEDFKMLDQIIPIAFHFLIEITGNTLGVVGLSAIVDFRQLLPVALLFLLAYYSKKFFMKTSKDCKRLECISRLQINHTT</sequence>
<name>A0A8J6LHN1_TENMO</name>
<dbReference type="Proteomes" id="UP000719412">
    <property type="component" value="Unassembled WGS sequence"/>
</dbReference>
<keyword evidence="3" id="KW-0547">Nucleotide-binding</keyword>
<evidence type="ECO:0000256" key="5">
    <source>
        <dbReference type="ARBA" id="ARBA00022989"/>
    </source>
</evidence>
<evidence type="ECO:0000256" key="7">
    <source>
        <dbReference type="SAM" id="Phobius"/>
    </source>
</evidence>
<accession>A0A8J6LHN1</accession>
<dbReference type="GO" id="GO:0140359">
    <property type="term" value="F:ABC-type transporter activity"/>
    <property type="evidence" value="ECO:0007669"/>
    <property type="project" value="InterPro"/>
</dbReference>
<evidence type="ECO:0000259" key="8">
    <source>
        <dbReference type="PROSITE" id="PS50929"/>
    </source>
</evidence>
<keyword evidence="1" id="KW-0813">Transport</keyword>
<feature type="transmembrane region" description="Helical" evidence="7">
    <location>
        <begin position="205"/>
        <end position="226"/>
    </location>
</feature>
<keyword evidence="5 7" id="KW-1133">Transmembrane helix</keyword>
<dbReference type="Gene3D" id="1.20.1560.10">
    <property type="entry name" value="ABC transporter type 1, transmembrane domain"/>
    <property type="match status" value="1"/>
</dbReference>
<feature type="transmembrane region" description="Helical" evidence="7">
    <location>
        <begin position="132"/>
        <end position="154"/>
    </location>
</feature>
<dbReference type="InterPro" id="IPR050173">
    <property type="entry name" value="ABC_transporter_C-like"/>
</dbReference>
<dbReference type="InterPro" id="IPR036640">
    <property type="entry name" value="ABC1_TM_sf"/>
</dbReference>
<reference evidence="9" key="2">
    <citation type="submission" date="2021-08" db="EMBL/GenBank/DDBJ databases">
        <authorList>
            <person name="Eriksson T."/>
        </authorList>
    </citation>
    <scope>NUCLEOTIDE SEQUENCE</scope>
    <source>
        <strain evidence="9">Stoneville</strain>
        <tissue evidence="9">Whole head</tissue>
    </source>
</reference>
<gene>
    <name evidence="9" type="ORF">GEV33_000216</name>
</gene>
<keyword evidence="2 7" id="KW-0812">Transmembrane</keyword>
<dbReference type="GO" id="GO:0016020">
    <property type="term" value="C:membrane"/>
    <property type="evidence" value="ECO:0007669"/>
    <property type="project" value="InterPro"/>
</dbReference>
<keyword evidence="10" id="KW-1185">Reference proteome</keyword>